<dbReference type="SUPFAM" id="SSF51445">
    <property type="entry name" value="(Trans)glycosidases"/>
    <property type="match status" value="1"/>
</dbReference>
<dbReference type="PANTHER" id="PTHR30480">
    <property type="entry name" value="BETA-HEXOSAMINIDASE-RELATED"/>
    <property type="match status" value="1"/>
</dbReference>
<dbReference type="InterPro" id="IPR036962">
    <property type="entry name" value="Glyco_hydro_3_N_sf"/>
</dbReference>
<feature type="domain" description="Glycoside hydrolase family 3 N-terminal" evidence="6">
    <location>
        <begin position="32"/>
        <end position="296"/>
    </location>
</feature>
<organism evidence="7 8">
    <name type="scientific">Martelella radicis</name>
    <dbReference type="NCBI Taxonomy" id="1397476"/>
    <lineage>
        <taxon>Bacteria</taxon>
        <taxon>Pseudomonadati</taxon>
        <taxon>Pseudomonadota</taxon>
        <taxon>Alphaproteobacteria</taxon>
        <taxon>Hyphomicrobiales</taxon>
        <taxon>Aurantimonadaceae</taxon>
        <taxon>Martelella</taxon>
    </lineage>
</organism>
<dbReference type="GO" id="GO:0004563">
    <property type="term" value="F:beta-N-acetylhexosaminidase activity"/>
    <property type="evidence" value="ECO:0007669"/>
    <property type="project" value="UniProtKB-EC"/>
</dbReference>
<evidence type="ECO:0000313" key="7">
    <source>
        <dbReference type="EMBL" id="MBB4120174.1"/>
    </source>
</evidence>
<dbReference type="Pfam" id="PF00933">
    <property type="entry name" value="Glyco_hydro_3"/>
    <property type="match status" value="1"/>
</dbReference>
<accession>A0A7W6P950</accession>
<comment type="caution">
    <text evidence="7">The sequence shown here is derived from an EMBL/GenBank/DDBJ whole genome shotgun (WGS) entry which is preliminary data.</text>
</comment>
<dbReference type="NCBIfam" id="NF003740">
    <property type="entry name" value="PRK05337.1"/>
    <property type="match status" value="1"/>
</dbReference>
<evidence type="ECO:0000256" key="5">
    <source>
        <dbReference type="ARBA" id="ARBA00023295"/>
    </source>
</evidence>
<dbReference type="InterPro" id="IPR001764">
    <property type="entry name" value="Glyco_hydro_3_N"/>
</dbReference>
<evidence type="ECO:0000256" key="1">
    <source>
        <dbReference type="ARBA" id="ARBA00001231"/>
    </source>
</evidence>
<reference evidence="7 8" key="1">
    <citation type="submission" date="2020-08" db="EMBL/GenBank/DDBJ databases">
        <title>Genomic Encyclopedia of Type Strains, Phase IV (KMG-IV): sequencing the most valuable type-strain genomes for metagenomic binning, comparative biology and taxonomic classification.</title>
        <authorList>
            <person name="Goeker M."/>
        </authorList>
    </citation>
    <scope>NUCLEOTIDE SEQUENCE [LARGE SCALE GENOMIC DNA]</scope>
    <source>
        <strain evidence="7 8">DSM 28101</strain>
    </source>
</reference>
<sequence length="339" mass="36114">MTETRKAMILGCGGTRLSAEETDFFRAVQPWGFILFRRNVESLAQVRALTEAMREAVGWYAPVFVDQEGGTVRRLRPPLVRDYPAASVIGALYATSRTAAHEAAFLSGRLMAGDLHAVGINCDCAPVLDIPPEPGTGFLADRAFGTDPDQVIALATAQAEGLKAGGVLPVIKHMPGHGRGLLDSHQRLPVVDASLETLREKDFRPFREIPGIAMAMTCHVLFEAVDPENPASASRKVVEDIMRGEIGFDGLIISDDISMNALSGDIAMRACAVAAAGVDIVLHCNGDMDEMRAVAEEAPPLAGAALERAERALAGAPEADDSDLAALSRRFDDLLEGKG</sequence>
<dbReference type="InterPro" id="IPR017853">
    <property type="entry name" value="GH"/>
</dbReference>
<dbReference type="GO" id="GO:0009254">
    <property type="term" value="P:peptidoglycan turnover"/>
    <property type="evidence" value="ECO:0007669"/>
    <property type="project" value="TreeGrafter"/>
</dbReference>
<dbReference type="InterPro" id="IPR050226">
    <property type="entry name" value="NagZ_Beta-hexosaminidase"/>
</dbReference>
<keyword evidence="5 7" id="KW-0326">Glycosidase</keyword>
<keyword evidence="8" id="KW-1185">Reference proteome</keyword>
<dbReference type="InterPro" id="IPR019800">
    <property type="entry name" value="Glyco_hydro_3_AS"/>
</dbReference>
<evidence type="ECO:0000259" key="6">
    <source>
        <dbReference type="Pfam" id="PF00933"/>
    </source>
</evidence>
<keyword evidence="4 7" id="KW-0378">Hydrolase</keyword>
<dbReference type="GO" id="GO:0005975">
    <property type="term" value="P:carbohydrate metabolic process"/>
    <property type="evidence" value="ECO:0007669"/>
    <property type="project" value="InterPro"/>
</dbReference>
<dbReference type="PANTHER" id="PTHR30480:SF13">
    <property type="entry name" value="BETA-HEXOSAMINIDASE"/>
    <property type="match status" value="1"/>
</dbReference>
<dbReference type="EMBL" id="JACIDZ010000001">
    <property type="protein sequence ID" value="MBB4120174.1"/>
    <property type="molecule type" value="Genomic_DNA"/>
</dbReference>
<comment type="similarity">
    <text evidence="2">Belongs to the glycosyl hydrolase 3 family.</text>
</comment>
<dbReference type="EC" id="3.2.1.52" evidence="3"/>
<name>A0A7W6P950_9HYPH</name>
<protein>
    <recommendedName>
        <fullName evidence="3">beta-N-acetylhexosaminidase</fullName>
        <ecNumber evidence="3">3.2.1.52</ecNumber>
    </recommendedName>
</protein>
<dbReference type="Gene3D" id="3.20.20.300">
    <property type="entry name" value="Glycoside hydrolase, family 3, N-terminal domain"/>
    <property type="match status" value="1"/>
</dbReference>
<dbReference type="RefSeq" id="WP_246413480.1">
    <property type="nucleotide sequence ID" value="NZ_JACIDZ010000001.1"/>
</dbReference>
<evidence type="ECO:0000256" key="2">
    <source>
        <dbReference type="ARBA" id="ARBA00005336"/>
    </source>
</evidence>
<evidence type="ECO:0000256" key="3">
    <source>
        <dbReference type="ARBA" id="ARBA00012663"/>
    </source>
</evidence>
<gene>
    <name evidence="7" type="ORF">GGR30_000069</name>
</gene>
<comment type="catalytic activity">
    <reaction evidence="1">
        <text>Hydrolysis of terminal non-reducing N-acetyl-D-hexosamine residues in N-acetyl-beta-D-hexosaminides.</text>
        <dbReference type="EC" id="3.2.1.52"/>
    </reaction>
</comment>
<dbReference type="PROSITE" id="PS00775">
    <property type="entry name" value="GLYCOSYL_HYDROL_F3"/>
    <property type="match status" value="1"/>
</dbReference>
<evidence type="ECO:0000256" key="4">
    <source>
        <dbReference type="ARBA" id="ARBA00022801"/>
    </source>
</evidence>
<proteinExistence type="inferred from homology"/>
<dbReference type="AlphaFoldDB" id="A0A7W6P950"/>
<dbReference type="Proteomes" id="UP000530571">
    <property type="component" value="Unassembled WGS sequence"/>
</dbReference>
<evidence type="ECO:0000313" key="8">
    <source>
        <dbReference type="Proteomes" id="UP000530571"/>
    </source>
</evidence>